<accession>A0A2T3W6D4</accession>
<evidence type="ECO:0000313" key="1">
    <source>
        <dbReference type="EMBL" id="PTA67466.1"/>
    </source>
</evidence>
<name>A0A2T3W6D4_9DEIO</name>
<dbReference type="OrthoDB" id="72356at2"/>
<dbReference type="RefSeq" id="WP_107138550.1">
    <property type="nucleotide sequence ID" value="NZ_PYSV01000012.1"/>
</dbReference>
<organism evidence="1 2">
    <name type="scientific">Deinococcus arcticus</name>
    <dbReference type="NCBI Taxonomy" id="2136176"/>
    <lineage>
        <taxon>Bacteria</taxon>
        <taxon>Thermotogati</taxon>
        <taxon>Deinococcota</taxon>
        <taxon>Deinococci</taxon>
        <taxon>Deinococcales</taxon>
        <taxon>Deinococcaceae</taxon>
        <taxon>Deinococcus</taxon>
    </lineage>
</organism>
<gene>
    <name evidence="1" type="ORF">C8263_12935</name>
</gene>
<comment type="caution">
    <text evidence="1">The sequence shown here is derived from an EMBL/GenBank/DDBJ whole genome shotgun (WGS) entry which is preliminary data.</text>
</comment>
<reference evidence="1 2" key="1">
    <citation type="submission" date="2018-03" db="EMBL/GenBank/DDBJ databases">
        <title>Draft genome of Deinococcus sp. OD32.</title>
        <authorList>
            <person name="Wang X.-P."/>
            <person name="Du Z.-J."/>
        </authorList>
    </citation>
    <scope>NUCLEOTIDE SEQUENCE [LARGE SCALE GENOMIC DNA]</scope>
    <source>
        <strain evidence="1 2">OD32</strain>
    </source>
</reference>
<sequence length="161" mass="17509">MTPQEPLNFLALTTFDGRLYAVSQAGEPLALYVFAPLAQAYAGQYEVPFAPQWPRYNEAFVLQYVPMPMLPHDKLPDALEPDITAQARAGDPVRPWTQMLYQGWPLYYVQGQQASAASDGQPAMFQPATVGMAPPNAGRVGDMVQAAEKGDVVLPGPFLGP</sequence>
<protein>
    <submittedName>
        <fullName evidence="1">Uncharacterized protein</fullName>
    </submittedName>
</protein>
<dbReference type="EMBL" id="PYSV01000012">
    <property type="protein sequence ID" value="PTA67466.1"/>
    <property type="molecule type" value="Genomic_DNA"/>
</dbReference>
<evidence type="ECO:0000313" key="2">
    <source>
        <dbReference type="Proteomes" id="UP000240317"/>
    </source>
</evidence>
<dbReference type="Proteomes" id="UP000240317">
    <property type="component" value="Unassembled WGS sequence"/>
</dbReference>
<dbReference type="AlphaFoldDB" id="A0A2T3W6D4"/>
<proteinExistence type="predicted"/>
<keyword evidence="2" id="KW-1185">Reference proteome</keyword>